<dbReference type="EMBL" id="CP036200">
    <property type="protein sequence ID" value="QBF84855.1"/>
    <property type="molecule type" value="Genomic_DNA"/>
</dbReference>
<feature type="domain" description="Transglycosylase SLT" evidence="3">
    <location>
        <begin position="109"/>
        <end position="206"/>
    </location>
</feature>
<feature type="compositionally biased region" description="Polar residues" evidence="2">
    <location>
        <begin position="7"/>
        <end position="16"/>
    </location>
</feature>
<evidence type="ECO:0000256" key="1">
    <source>
        <dbReference type="ARBA" id="ARBA00007734"/>
    </source>
</evidence>
<dbReference type="AlphaFoldDB" id="A0A411PMW2"/>
<proteinExistence type="inferred from homology"/>
<dbReference type="InterPro" id="IPR023346">
    <property type="entry name" value="Lysozyme-like_dom_sf"/>
</dbReference>
<protein>
    <submittedName>
        <fullName evidence="4">Lytic transglycosylase domain-containing protein</fullName>
    </submittedName>
</protein>
<dbReference type="KEGG" id="smai:EXU30_09075"/>
<reference evidence="4 5" key="1">
    <citation type="submission" date="2019-02" db="EMBL/GenBank/DDBJ databases">
        <title>Shewanella sp. D4-2 isolated from Dokdo Island.</title>
        <authorList>
            <person name="Baek K."/>
        </authorList>
    </citation>
    <scope>NUCLEOTIDE SEQUENCE [LARGE SCALE GENOMIC DNA]</scope>
    <source>
        <strain evidence="4 5">D4-2</strain>
    </source>
</reference>
<keyword evidence="5" id="KW-1185">Reference proteome</keyword>
<dbReference type="OrthoDB" id="92254at2"/>
<accession>A0A411PMW2</accession>
<sequence length="234" mass="26228">MKLSPPEQHQSDSVVLNNDYPLEQDTSVKAPKRSIKASYSENGILNDIGVEKRRVYQYQNADGITVFSDKSPQHNDYQVLLYECFACRPESTIDWYKIPLNTADYKHFVNNAARQHKLDAALIRAVIHAESAFKEKAVSRVGAKGLMQLMPVTAKEMGVLDSLNAADNINGGSRYLAKLLKQFKGDLELACAAYNAGPSNVLKHNGVPPFPETQAYVKRVQILYKRYQKAHRAS</sequence>
<dbReference type="InterPro" id="IPR008258">
    <property type="entry name" value="Transglycosylase_SLT_dom_1"/>
</dbReference>
<name>A0A411PMW2_9GAMM</name>
<evidence type="ECO:0000313" key="4">
    <source>
        <dbReference type="EMBL" id="QBF84855.1"/>
    </source>
</evidence>
<dbReference type="PANTHER" id="PTHR37423">
    <property type="entry name" value="SOLUBLE LYTIC MUREIN TRANSGLYCOSYLASE-RELATED"/>
    <property type="match status" value="1"/>
</dbReference>
<evidence type="ECO:0000256" key="2">
    <source>
        <dbReference type="SAM" id="MobiDB-lite"/>
    </source>
</evidence>
<dbReference type="Gene3D" id="1.10.530.10">
    <property type="match status" value="1"/>
</dbReference>
<organism evidence="4 5">
    <name type="scientific">Shewanella maritima</name>
    <dbReference type="NCBI Taxonomy" id="2520507"/>
    <lineage>
        <taxon>Bacteria</taxon>
        <taxon>Pseudomonadati</taxon>
        <taxon>Pseudomonadota</taxon>
        <taxon>Gammaproteobacteria</taxon>
        <taxon>Alteromonadales</taxon>
        <taxon>Shewanellaceae</taxon>
        <taxon>Shewanella</taxon>
    </lineage>
</organism>
<gene>
    <name evidence="4" type="ORF">EXU30_09075</name>
</gene>
<dbReference type="Pfam" id="PF01464">
    <property type="entry name" value="SLT"/>
    <property type="match status" value="1"/>
</dbReference>
<feature type="region of interest" description="Disordered" evidence="2">
    <location>
        <begin position="1"/>
        <end position="22"/>
    </location>
</feature>
<comment type="similarity">
    <text evidence="1">Belongs to the transglycosylase Slt family.</text>
</comment>
<dbReference type="SUPFAM" id="SSF53955">
    <property type="entry name" value="Lysozyme-like"/>
    <property type="match status" value="1"/>
</dbReference>
<dbReference type="CDD" id="cd00254">
    <property type="entry name" value="LT-like"/>
    <property type="match status" value="1"/>
</dbReference>
<dbReference type="PANTHER" id="PTHR37423:SF2">
    <property type="entry name" value="MEMBRANE-BOUND LYTIC MUREIN TRANSGLYCOSYLASE C"/>
    <property type="match status" value="1"/>
</dbReference>
<evidence type="ECO:0000259" key="3">
    <source>
        <dbReference type="Pfam" id="PF01464"/>
    </source>
</evidence>
<dbReference type="Proteomes" id="UP000291106">
    <property type="component" value="Chromosome"/>
</dbReference>
<evidence type="ECO:0000313" key="5">
    <source>
        <dbReference type="Proteomes" id="UP000291106"/>
    </source>
</evidence>